<dbReference type="Pfam" id="PF05656">
    <property type="entry name" value="DUF805"/>
    <property type="match status" value="1"/>
</dbReference>
<dbReference type="Pfam" id="PF13308">
    <property type="entry name" value="YARHG"/>
    <property type="match status" value="1"/>
</dbReference>
<feature type="transmembrane region" description="Helical" evidence="1">
    <location>
        <begin position="228"/>
        <end position="250"/>
    </location>
</feature>
<evidence type="ECO:0000313" key="4">
    <source>
        <dbReference type="Proteomes" id="UP000283872"/>
    </source>
</evidence>
<accession>A0A3E5DXK9</accession>
<dbReference type="InterPro" id="IPR025582">
    <property type="entry name" value="YARHG_dom"/>
</dbReference>
<evidence type="ECO:0000256" key="1">
    <source>
        <dbReference type="SAM" id="Phobius"/>
    </source>
</evidence>
<evidence type="ECO:0000259" key="2">
    <source>
        <dbReference type="SMART" id="SM01324"/>
    </source>
</evidence>
<gene>
    <name evidence="3" type="ORF">DWY11_11225</name>
</gene>
<name>A0A3E5DXK9_9BACT</name>
<keyword evidence="1" id="KW-0812">Transmembrane</keyword>
<sequence length="389" mass="45141">MDLMVSNRITIFVPEIKNLKHVTMEREMKRCPYCGETILAVAKKCRYCGEWLDKPLTKETAQVRPPFASSVDLAKSNIEDKGVNNVDEELEENIPGWIEYFFYQPFIKHYCDFKSSIGRKHFWICMLWTALFTNAIFGLSFLLVDKHVTFLDSSRTLFQISLVLLVVELAIIIPSLALYVRRLRDAELSWKWVLSLFIPYIGPLILVIKLCKTGDLECGTSKAKPIDYIAIVVCSLLIVFGYSQGLPYMFDTIKMWQEYPSKMSSPDLKMEGEDTLSVDTMAVNNQEDIAESDGPDESVTTTNVDSNDAEYAWLCMRYAEPEDLENKSSRELRIMRNYIFARHGYIFKSDDLRQYFSQYDWYTPISRNVTKELSKIERDNIKLIEAYED</sequence>
<dbReference type="RefSeq" id="WP_117587540.1">
    <property type="nucleotide sequence ID" value="NZ_QRVA01000029.1"/>
</dbReference>
<feature type="transmembrane region" description="Helical" evidence="1">
    <location>
        <begin position="192"/>
        <end position="208"/>
    </location>
</feature>
<dbReference type="PANTHER" id="PTHR34980:SF2">
    <property type="entry name" value="INNER MEMBRANE PROTEIN YHAH-RELATED"/>
    <property type="match status" value="1"/>
</dbReference>
<dbReference type="EMBL" id="QRVA01000029">
    <property type="protein sequence ID" value="RGS13563.1"/>
    <property type="molecule type" value="Genomic_DNA"/>
</dbReference>
<reference evidence="3 4" key="1">
    <citation type="submission" date="2018-08" db="EMBL/GenBank/DDBJ databases">
        <title>A genome reference for cultivated species of the human gut microbiota.</title>
        <authorList>
            <person name="Zou Y."/>
            <person name="Xue W."/>
            <person name="Luo G."/>
        </authorList>
    </citation>
    <scope>NUCLEOTIDE SEQUENCE [LARGE SCALE GENOMIC DNA]</scope>
    <source>
        <strain evidence="3 4">AF24-12</strain>
    </source>
</reference>
<keyword evidence="1" id="KW-1133">Transmembrane helix</keyword>
<keyword evidence="1" id="KW-0472">Membrane</keyword>
<comment type="caution">
    <text evidence="3">The sequence shown here is derived from an EMBL/GenBank/DDBJ whole genome shotgun (WGS) entry which is preliminary data.</text>
</comment>
<dbReference type="Proteomes" id="UP000283872">
    <property type="component" value="Unassembled WGS sequence"/>
</dbReference>
<evidence type="ECO:0000313" key="3">
    <source>
        <dbReference type="EMBL" id="RGS13563.1"/>
    </source>
</evidence>
<dbReference type="SMART" id="SM01324">
    <property type="entry name" value="YARHG"/>
    <property type="match status" value="1"/>
</dbReference>
<dbReference type="InterPro" id="IPR008523">
    <property type="entry name" value="DUF805"/>
</dbReference>
<feature type="transmembrane region" description="Helical" evidence="1">
    <location>
        <begin position="122"/>
        <end position="144"/>
    </location>
</feature>
<feature type="transmembrane region" description="Helical" evidence="1">
    <location>
        <begin position="156"/>
        <end position="180"/>
    </location>
</feature>
<dbReference type="Gene3D" id="1.20.58.1690">
    <property type="match status" value="1"/>
</dbReference>
<proteinExistence type="predicted"/>
<dbReference type="AlphaFoldDB" id="A0A3E5DXK9"/>
<organism evidence="3 4">
    <name type="scientific">Segatella copri</name>
    <dbReference type="NCBI Taxonomy" id="165179"/>
    <lineage>
        <taxon>Bacteria</taxon>
        <taxon>Pseudomonadati</taxon>
        <taxon>Bacteroidota</taxon>
        <taxon>Bacteroidia</taxon>
        <taxon>Bacteroidales</taxon>
        <taxon>Prevotellaceae</taxon>
        <taxon>Segatella</taxon>
    </lineage>
</organism>
<dbReference type="PANTHER" id="PTHR34980">
    <property type="entry name" value="INNER MEMBRANE PROTEIN-RELATED-RELATED"/>
    <property type="match status" value="1"/>
</dbReference>
<protein>
    <submittedName>
        <fullName evidence="3">YARHG domain-containing protein</fullName>
    </submittedName>
</protein>
<dbReference type="InterPro" id="IPR038434">
    <property type="entry name" value="YARHG_sf"/>
</dbReference>
<dbReference type="GO" id="GO:0005886">
    <property type="term" value="C:plasma membrane"/>
    <property type="evidence" value="ECO:0007669"/>
    <property type="project" value="TreeGrafter"/>
</dbReference>
<feature type="domain" description="YARHG" evidence="2">
    <location>
        <begin position="307"/>
        <end position="389"/>
    </location>
</feature>